<name>A0A426X4I4_ENSVE</name>
<sequence>MLPRHSQRVKTTGFDRCDRPSRCLSHAQATLVSILPDPCRASEASCARTGDLPPPSLSLLRSVRLEIRGRSDATEAWAAARRATGSVVEGSRAPFLLLQVGNSWFLVISRGSFLLLEVRLMGNKIGRRRQVVDEKYTRPQGLYHHREIDEKKLRKLILESKLAPCYPGSEECALDLEECPICFLVRILPLLSLTFQS</sequence>
<dbReference type="EMBL" id="AMZH03026941">
    <property type="protein sequence ID" value="RRT34379.1"/>
    <property type="molecule type" value="Genomic_DNA"/>
</dbReference>
<dbReference type="PANTHER" id="PTHR31315">
    <property type="entry name" value="PROTEIN SIP5"/>
    <property type="match status" value="1"/>
</dbReference>
<dbReference type="AlphaFoldDB" id="A0A426X4I4"/>
<protein>
    <submittedName>
        <fullName evidence="1">Uncharacterized protein</fullName>
    </submittedName>
</protein>
<dbReference type="Proteomes" id="UP000287651">
    <property type="component" value="Unassembled WGS sequence"/>
</dbReference>
<evidence type="ECO:0000313" key="2">
    <source>
        <dbReference type="Proteomes" id="UP000287651"/>
    </source>
</evidence>
<proteinExistence type="predicted"/>
<accession>A0A426X4I4</accession>
<comment type="caution">
    <text evidence="1">The sequence shown here is derived from an EMBL/GenBank/DDBJ whole genome shotgun (WGS) entry which is preliminary data.</text>
</comment>
<reference evidence="1 2" key="1">
    <citation type="journal article" date="2014" name="Agronomy (Basel)">
        <title>A Draft Genome Sequence for Ensete ventricosum, the Drought-Tolerant Tree Against Hunger.</title>
        <authorList>
            <person name="Harrison J."/>
            <person name="Moore K.A."/>
            <person name="Paszkiewicz K."/>
            <person name="Jones T."/>
            <person name="Grant M."/>
            <person name="Ambacheew D."/>
            <person name="Muzemil S."/>
            <person name="Studholme D.J."/>
        </authorList>
    </citation>
    <scope>NUCLEOTIDE SEQUENCE [LARGE SCALE GENOMIC DNA]</scope>
</reference>
<organism evidence="1 2">
    <name type="scientific">Ensete ventricosum</name>
    <name type="common">Abyssinian banana</name>
    <name type="synonym">Musa ensete</name>
    <dbReference type="NCBI Taxonomy" id="4639"/>
    <lineage>
        <taxon>Eukaryota</taxon>
        <taxon>Viridiplantae</taxon>
        <taxon>Streptophyta</taxon>
        <taxon>Embryophyta</taxon>
        <taxon>Tracheophyta</taxon>
        <taxon>Spermatophyta</taxon>
        <taxon>Magnoliopsida</taxon>
        <taxon>Liliopsida</taxon>
        <taxon>Zingiberales</taxon>
        <taxon>Musaceae</taxon>
        <taxon>Ensete</taxon>
    </lineage>
</organism>
<dbReference type="GO" id="GO:0005737">
    <property type="term" value="C:cytoplasm"/>
    <property type="evidence" value="ECO:0007669"/>
    <property type="project" value="TreeGrafter"/>
</dbReference>
<dbReference type="PANTHER" id="PTHR31315:SF1">
    <property type="entry name" value="PROTEIN SIP5"/>
    <property type="match status" value="1"/>
</dbReference>
<gene>
    <name evidence="1" type="ORF">B296_00052663</name>
</gene>
<evidence type="ECO:0000313" key="1">
    <source>
        <dbReference type="EMBL" id="RRT34379.1"/>
    </source>
</evidence>
<dbReference type="InterPro" id="IPR039301">
    <property type="entry name" value="Sip5/DA2"/>
</dbReference>